<protein>
    <submittedName>
        <fullName evidence="1">Uncharacterized protein</fullName>
    </submittedName>
</protein>
<evidence type="ECO:0000313" key="1">
    <source>
        <dbReference type="EMBL" id="OCH85407.1"/>
    </source>
</evidence>
<proteinExistence type="predicted"/>
<dbReference type="EMBL" id="KV722586">
    <property type="protein sequence ID" value="OCH85407.1"/>
    <property type="molecule type" value="Genomic_DNA"/>
</dbReference>
<reference evidence="1 2" key="1">
    <citation type="submission" date="2016-07" db="EMBL/GenBank/DDBJ databases">
        <title>Draft genome of the white-rot fungus Obba rivulosa 3A-2.</title>
        <authorList>
            <consortium name="DOE Joint Genome Institute"/>
            <person name="Miettinen O."/>
            <person name="Riley R."/>
            <person name="Acob R."/>
            <person name="Barry K."/>
            <person name="Cullen D."/>
            <person name="De Vries R."/>
            <person name="Hainaut M."/>
            <person name="Hatakka A."/>
            <person name="Henrissat B."/>
            <person name="Hilden K."/>
            <person name="Kuo R."/>
            <person name="Labutti K."/>
            <person name="Lipzen A."/>
            <person name="Makela M.R."/>
            <person name="Sandor L."/>
            <person name="Spatafora J.W."/>
            <person name="Grigoriev I.V."/>
            <person name="Hibbett D.S."/>
        </authorList>
    </citation>
    <scope>NUCLEOTIDE SEQUENCE [LARGE SCALE GENOMIC DNA]</scope>
    <source>
        <strain evidence="1 2">3A-2</strain>
    </source>
</reference>
<dbReference type="Proteomes" id="UP000250043">
    <property type="component" value="Unassembled WGS sequence"/>
</dbReference>
<evidence type="ECO:0000313" key="2">
    <source>
        <dbReference type="Proteomes" id="UP000250043"/>
    </source>
</evidence>
<name>A0A8E2DG08_9APHY</name>
<gene>
    <name evidence="1" type="ORF">OBBRIDRAFT_828947</name>
</gene>
<sequence length="177" mass="19458">MTLLTAPMALREPSRIDHQTQAGVGSPPVATRLARATASKPIYPVEFDGYRRKRSGRYASHGEDTTVVDTRSLTSDVGYGFMRLLRNLRRRCGGCGGLLGSLNGPMYPNMRHSAEESEQPVTYNVSATYGMHGIVSGIHRVKRQITGAQHVASIWDNAHMLVTCRLYAGLPACRQNE</sequence>
<accession>A0A8E2DG08</accession>
<dbReference type="AlphaFoldDB" id="A0A8E2DG08"/>
<keyword evidence="2" id="KW-1185">Reference proteome</keyword>
<organism evidence="1 2">
    <name type="scientific">Obba rivulosa</name>
    <dbReference type="NCBI Taxonomy" id="1052685"/>
    <lineage>
        <taxon>Eukaryota</taxon>
        <taxon>Fungi</taxon>
        <taxon>Dikarya</taxon>
        <taxon>Basidiomycota</taxon>
        <taxon>Agaricomycotina</taxon>
        <taxon>Agaricomycetes</taxon>
        <taxon>Polyporales</taxon>
        <taxon>Gelatoporiaceae</taxon>
        <taxon>Obba</taxon>
    </lineage>
</organism>